<feature type="domain" description="D-isomer specific 2-hydroxyacid dehydrogenase NAD-binding" evidence="3">
    <location>
        <begin position="100"/>
        <end position="273"/>
    </location>
</feature>
<dbReference type="OrthoDB" id="9787219at2"/>
<name>E8LR79_9VIBR</name>
<dbReference type="Pfam" id="PF02826">
    <property type="entry name" value="2-Hacid_dh_C"/>
    <property type="match status" value="1"/>
</dbReference>
<reference evidence="4 5" key="1">
    <citation type="journal article" date="2012" name="Int. J. Syst. Evol. Microbiol.">
        <title>Vibrio caribbeanicus sp. nov., isolated from the marine sponge Scleritoderma cyanea.</title>
        <authorList>
            <person name="Hoffmann M."/>
            <person name="Monday S.R."/>
            <person name="Allard M.W."/>
            <person name="Strain E.A."/>
            <person name="Whittaker P."/>
            <person name="Naum M."/>
            <person name="McCarthy P.J."/>
            <person name="Lopez J.V."/>
            <person name="Fischer M."/>
            <person name="Brown E.W."/>
        </authorList>
    </citation>
    <scope>NUCLEOTIDE SEQUENCE [LARGE SCALE GENOMIC DNA]</scope>
    <source>
        <strain evidence="4 5">LMG 20546</strain>
    </source>
</reference>
<dbReference type="GO" id="GO:0016491">
    <property type="term" value="F:oxidoreductase activity"/>
    <property type="evidence" value="ECO:0007669"/>
    <property type="project" value="UniProtKB-KW"/>
</dbReference>
<dbReference type="InterPro" id="IPR036291">
    <property type="entry name" value="NAD(P)-bd_dom_sf"/>
</dbReference>
<dbReference type="FunFam" id="3.40.50.720:FF:000363">
    <property type="entry name" value="D-isomer specific 2-hydroxyacid dehydrogenase"/>
    <property type="match status" value="1"/>
</dbReference>
<keyword evidence="5" id="KW-1185">Reference proteome</keyword>
<keyword evidence="2" id="KW-0520">NAD</keyword>
<dbReference type="EMBL" id="AEVS01000031">
    <property type="protein sequence ID" value="EGA66722.1"/>
    <property type="molecule type" value="Genomic_DNA"/>
</dbReference>
<dbReference type="GO" id="GO:0051287">
    <property type="term" value="F:NAD binding"/>
    <property type="evidence" value="ECO:0007669"/>
    <property type="project" value="InterPro"/>
</dbReference>
<sequence>MNNFTHKVYLLTEDDDYYLNLLKSADLAELEVTTEREHATILLASPPMAAKCLNEFPNLEWIQSVYAGVDALLPHLNNFSGQLTNIKGIFGQQIAEYVLGYIIEYHRHFDHYRSEQQATNWAPRPYQSLNGRKMVILGTGSIGSHLAEVAKSFAIEPIGVNRSGIPPKHSPFAATYHIQELATALQQADIVVNTLPNTPETQHTLNQQSLAHCQGALLFNVGRGTVIDESGLVNAIEQGHIQHAFLDVFEQEPLPQDHPFWSNSSITVTPHIAALSFPEQVVEIFADNFQCWRDGFSLNNVVDTDKGY</sequence>
<dbReference type="SUPFAM" id="SSF51735">
    <property type="entry name" value="NAD(P)-binding Rossmann-fold domains"/>
    <property type="match status" value="1"/>
</dbReference>
<dbReference type="RefSeq" id="WP_006878328.1">
    <property type="nucleotide sequence ID" value="NZ_AEVS01000031.1"/>
</dbReference>
<dbReference type="PANTHER" id="PTHR43333">
    <property type="entry name" value="2-HACID_DH_C DOMAIN-CONTAINING PROTEIN"/>
    <property type="match status" value="1"/>
</dbReference>
<dbReference type="SUPFAM" id="SSF52283">
    <property type="entry name" value="Formate/glycerate dehydrogenase catalytic domain-like"/>
    <property type="match status" value="1"/>
</dbReference>
<dbReference type="AlphaFoldDB" id="E8LR79"/>
<evidence type="ECO:0000313" key="5">
    <source>
        <dbReference type="Proteomes" id="UP000004371"/>
    </source>
</evidence>
<evidence type="ECO:0000256" key="1">
    <source>
        <dbReference type="ARBA" id="ARBA00023002"/>
    </source>
</evidence>
<dbReference type="eggNOG" id="COG0111">
    <property type="taxonomic scope" value="Bacteria"/>
</dbReference>
<dbReference type="PANTHER" id="PTHR43333:SF1">
    <property type="entry name" value="D-ISOMER SPECIFIC 2-HYDROXYACID DEHYDROGENASE NAD-BINDING DOMAIN-CONTAINING PROTEIN"/>
    <property type="match status" value="1"/>
</dbReference>
<dbReference type="Gene3D" id="3.40.50.720">
    <property type="entry name" value="NAD(P)-binding Rossmann-like Domain"/>
    <property type="match status" value="2"/>
</dbReference>
<protein>
    <submittedName>
        <fullName evidence="4">D-isomer specific 2-hydroxyacid dehydrogenase family protein</fullName>
    </submittedName>
</protein>
<comment type="caution">
    <text evidence="4">The sequence shown here is derived from an EMBL/GenBank/DDBJ whole genome shotgun (WGS) entry which is preliminary data.</text>
</comment>
<organism evidence="4 5">
    <name type="scientific">Vibrio brasiliensis LMG 20546</name>
    <dbReference type="NCBI Taxonomy" id="945543"/>
    <lineage>
        <taxon>Bacteria</taxon>
        <taxon>Pseudomonadati</taxon>
        <taxon>Pseudomonadota</taxon>
        <taxon>Gammaproteobacteria</taxon>
        <taxon>Vibrionales</taxon>
        <taxon>Vibrionaceae</taxon>
        <taxon>Vibrio</taxon>
        <taxon>Vibrio oreintalis group</taxon>
    </lineage>
</organism>
<accession>E8LR79</accession>
<proteinExistence type="predicted"/>
<keyword evidence="1" id="KW-0560">Oxidoreductase</keyword>
<evidence type="ECO:0000259" key="3">
    <source>
        <dbReference type="Pfam" id="PF02826"/>
    </source>
</evidence>
<evidence type="ECO:0000256" key="2">
    <source>
        <dbReference type="ARBA" id="ARBA00023027"/>
    </source>
</evidence>
<evidence type="ECO:0000313" key="4">
    <source>
        <dbReference type="EMBL" id="EGA66722.1"/>
    </source>
</evidence>
<gene>
    <name evidence="4" type="ORF">VIBR0546_14697</name>
</gene>
<dbReference type="CDD" id="cd05300">
    <property type="entry name" value="2-Hacid_dh_1"/>
    <property type="match status" value="1"/>
</dbReference>
<dbReference type="InterPro" id="IPR006140">
    <property type="entry name" value="D-isomer_DH_NAD-bd"/>
</dbReference>
<dbReference type="Proteomes" id="UP000004371">
    <property type="component" value="Unassembled WGS sequence"/>
</dbReference>
<dbReference type="STRING" id="945543.VIBR0546_14697"/>